<dbReference type="Proteomes" id="UP000185639">
    <property type="component" value="Unassembled WGS sequence"/>
</dbReference>
<keyword evidence="1" id="KW-0812">Transmembrane</keyword>
<name>A0A1N7N1J3_9GAMM</name>
<gene>
    <name evidence="2" type="ORF">SAMN05421686_106117</name>
</gene>
<accession>A0A1N7N1J3</accession>
<keyword evidence="1" id="KW-0472">Membrane</keyword>
<dbReference type="EMBL" id="FTOH01000006">
    <property type="protein sequence ID" value="SIS92195.1"/>
    <property type="molecule type" value="Genomic_DNA"/>
</dbReference>
<protein>
    <submittedName>
        <fullName evidence="2">Uncharacterized membrane-anchored protein</fullName>
    </submittedName>
</protein>
<keyword evidence="1" id="KW-1133">Transmembrane helix</keyword>
<keyword evidence="3" id="KW-1185">Reference proteome</keyword>
<dbReference type="RefSeq" id="WP_068441212.1">
    <property type="nucleotide sequence ID" value="NZ_FTOH01000006.1"/>
</dbReference>
<dbReference type="AlphaFoldDB" id="A0A1N7N1J3"/>
<feature type="transmembrane region" description="Helical" evidence="1">
    <location>
        <begin position="411"/>
        <end position="430"/>
    </location>
</feature>
<dbReference type="InterPro" id="IPR021830">
    <property type="entry name" value="DUF3422"/>
</dbReference>
<organism evidence="2 3">
    <name type="scientific">Thalassolituus maritimus</name>
    <dbReference type="NCBI Taxonomy" id="484498"/>
    <lineage>
        <taxon>Bacteria</taxon>
        <taxon>Pseudomonadati</taxon>
        <taxon>Pseudomonadota</taxon>
        <taxon>Gammaproteobacteria</taxon>
        <taxon>Oceanospirillales</taxon>
        <taxon>Oceanospirillaceae</taxon>
        <taxon>Thalassolituus</taxon>
    </lineage>
</organism>
<evidence type="ECO:0000313" key="2">
    <source>
        <dbReference type="EMBL" id="SIS92195.1"/>
    </source>
</evidence>
<feature type="transmembrane region" description="Helical" evidence="1">
    <location>
        <begin position="378"/>
        <end position="399"/>
    </location>
</feature>
<reference evidence="3" key="1">
    <citation type="submission" date="2017-01" db="EMBL/GenBank/DDBJ databases">
        <authorList>
            <person name="Varghese N."/>
            <person name="Submissions S."/>
        </authorList>
    </citation>
    <scope>NUCLEOTIDE SEQUENCE [LARGE SCALE GENOMIC DNA]</scope>
    <source>
        <strain evidence="3">DSM 24913</strain>
    </source>
</reference>
<evidence type="ECO:0000256" key="1">
    <source>
        <dbReference type="SAM" id="Phobius"/>
    </source>
</evidence>
<dbReference type="OrthoDB" id="9767470at2"/>
<evidence type="ECO:0000313" key="3">
    <source>
        <dbReference type="Proteomes" id="UP000185639"/>
    </source>
</evidence>
<dbReference type="Pfam" id="PF11902">
    <property type="entry name" value="DUF3422"/>
    <property type="match status" value="1"/>
</dbReference>
<dbReference type="STRING" id="484498.SAMN05421686_106117"/>
<sequence>MKHAIQEVASEAGTPEISAPAVSLRVHPQRSSLYEELHNRPSPIIEGGCQVTHFTVMLDNNREEILEHVNDLCRRYSVPAPGNDSSCLYQDFGGFELRWERHLEFANFTFISKDAAPFSDDALAFIPKDWLASMPGELVVAVNLVMVESEPSDVDLKRWFEGQRVSGSEVAENKAQVWTAFKLHSDGFGRIVAWNRDLNAYQAGRMVQRLCELETYRLMSLLALPVAREMGAELSRIEDNLATLNLSISEIDKDKDERELLQELSHLAAEVERHRSDTNFRFSASVAYHDLVRDRIKQLQEVPMDGVQSLQEFLERRLTPGIKTCNSVRDRLEDLSRRIHRTTSLLRTRVDLSIQEQNQHLLSSMNRRSQLQLRLQQTVEGLSVVAIGYYLLSLLEIAFNGLKAVGVPIDVSLAKGVAMPVVLLLVLLGVRSVRTHITRRNRAADGNSGKSERQ</sequence>
<proteinExistence type="predicted"/>